<feature type="compositionally biased region" description="Low complexity" evidence="5">
    <location>
        <begin position="168"/>
        <end position="177"/>
    </location>
</feature>
<dbReference type="InterPro" id="IPR042106">
    <property type="entry name" value="Nuo/plastoQ_OxRdtase_6_NuoJ"/>
</dbReference>
<name>A0ABY2UMB0_9GAMM</name>
<keyword evidence="7" id="KW-1185">Reference proteome</keyword>
<comment type="subunit">
    <text evidence="3">Composed of 13 different subunits. Subunits NuoA, H, J, K, L, M, N constitute the membrane sector of the complex.</text>
</comment>
<keyword evidence="4" id="KW-0472">Membrane</keyword>
<accession>A0ABY2UMB0</accession>
<sequence length="187" mass="19755">MELVSFYISALIALMASLLAVISRNAVHALLMLIVSLLAVACIFYQIGAPLAAALQVIVYAGAILVLMVFVIMMLNQGKAAVDQETQWLARENWLAPASLAGALLVMMLYLLWDSASRGAAARSVSAAEVGLAMYSKYLLVVELASFVLLAGLVGAFHLARRHTADSAASTNNAASTESVKSARGVR</sequence>
<gene>
    <name evidence="6" type="primary">nuoJ</name>
    <name evidence="6" type="ORF">FDY93_02080</name>
</gene>
<dbReference type="PANTHER" id="PTHR33269:SF17">
    <property type="entry name" value="NADH-UBIQUINONE OXIDOREDUCTASE CHAIN 6"/>
    <property type="match status" value="1"/>
</dbReference>
<comment type="similarity">
    <text evidence="1 4">Belongs to the complex I subunit 6 family.</text>
</comment>
<feature type="transmembrane region" description="Helical" evidence="4">
    <location>
        <begin position="94"/>
        <end position="113"/>
    </location>
</feature>
<evidence type="ECO:0000256" key="4">
    <source>
        <dbReference type="RuleBase" id="RU004429"/>
    </source>
</evidence>
<feature type="transmembrane region" description="Helical" evidence="4">
    <location>
        <begin position="53"/>
        <end position="73"/>
    </location>
</feature>
<feature type="region of interest" description="Disordered" evidence="5">
    <location>
        <begin position="168"/>
        <end position="187"/>
    </location>
</feature>
<comment type="caution">
    <text evidence="6">The sequence shown here is derived from an EMBL/GenBank/DDBJ whole genome shotgun (WGS) entry which is preliminary data.</text>
</comment>
<dbReference type="PANTHER" id="PTHR33269">
    <property type="entry name" value="NADH-UBIQUINONE OXIDOREDUCTASE CHAIN 6"/>
    <property type="match status" value="1"/>
</dbReference>
<keyword evidence="4" id="KW-0812">Transmembrane</keyword>
<dbReference type="Proteomes" id="UP000306791">
    <property type="component" value="Unassembled WGS sequence"/>
</dbReference>
<feature type="transmembrane region" description="Helical" evidence="4">
    <location>
        <begin position="138"/>
        <end position="160"/>
    </location>
</feature>
<evidence type="ECO:0000256" key="2">
    <source>
        <dbReference type="ARBA" id="ARBA00019907"/>
    </source>
</evidence>
<dbReference type="RefSeq" id="WP_138234081.1">
    <property type="nucleotide sequence ID" value="NZ_CP185860.1"/>
</dbReference>
<feature type="transmembrane region" description="Helical" evidence="4">
    <location>
        <begin position="29"/>
        <end position="47"/>
    </location>
</feature>
<dbReference type="Pfam" id="PF00499">
    <property type="entry name" value="Oxidored_q3"/>
    <property type="match status" value="1"/>
</dbReference>
<evidence type="ECO:0000256" key="1">
    <source>
        <dbReference type="ARBA" id="ARBA00005698"/>
    </source>
</evidence>
<organism evidence="6 7">
    <name type="scientific">Microbulbifer harenosus</name>
    <dbReference type="NCBI Taxonomy" id="2576840"/>
    <lineage>
        <taxon>Bacteria</taxon>
        <taxon>Pseudomonadati</taxon>
        <taxon>Pseudomonadota</taxon>
        <taxon>Gammaproteobacteria</taxon>
        <taxon>Cellvibrionales</taxon>
        <taxon>Microbulbiferaceae</taxon>
        <taxon>Microbulbifer</taxon>
    </lineage>
</organism>
<reference evidence="6 7" key="1">
    <citation type="submission" date="2019-05" db="EMBL/GenBank/DDBJ databases">
        <title>Microbulbifer harenosus sp. nov., an alginate-degrading bacterium isolated from coastal sand.</title>
        <authorList>
            <person name="Huang H."/>
            <person name="Mo K."/>
            <person name="Bao S."/>
        </authorList>
    </citation>
    <scope>NUCLEOTIDE SEQUENCE [LARGE SCALE GENOMIC DNA]</scope>
    <source>
        <strain evidence="6 7">HB161719</strain>
    </source>
</reference>
<keyword evidence="4" id="KW-0520">NAD</keyword>
<evidence type="ECO:0000256" key="3">
    <source>
        <dbReference type="ARBA" id="ARBA00025811"/>
    </source>
</evidence>
<keyword evidence="4" id="KW-1003">Cell membrane</keyword>
<dbReference type="Gene3D" id="1.20.120.1200">
    <property type="entry name" value="NADH-ubiquinone/plastoquinone oxidoreductase chain 6, subunit NuoJ"/>
    <property type="match status" value="1"/>
</dbReference>
<evidence type="ECO:0000313" key="7">
    <source>
        <dbReference type="Proteomes" id="UP000306791"/>
    </source>
</evidence>
<dbReference type="EMBL" id="VANI01000002">
    <property type="protein sequence ID" value="TLM79674.1"/>
    <property type="molecule type" value="Genomic_DNA"/>
</dbReference>
<comment type="catalytic activity">
    <reaction evidence="4">
        <text>a quinone + NADH + 5 H(+)(in) = a quinol + NAD(+) + 4 H(+)(out)</text>
        <dbReference type="Rhea" id="RHEA:57888"/>
        <dbReference type="ChEBI" id="CHEBI:15378"/>
        <dbReference type="ChEBI" id="CHEBI:24646"/>
        <dbReference type="ChEBI" id="CHEBI:57540"/>
        <dbReference type="ChEBI" id="CHEBI:57945"/>
        <dbReference type="ChEBI" id="CHEBI:132124"/>
    </reaction>
</comment>
<proteinExistence type="inferred from homology"/>
<keyword evidence="6" id="KW-0560">Oxidoreductase</keyword>
<dbReference type="GO" id="GO:0016491">
    <property type="term" value="F:oxidoreductase activity"/>
    <property type="evidence" value="ECO:0007669"/>
    <property type="project" value="UniProtKB-KW"/>
</dbReference>
<keyword evidence="4" id="KW-0874">Quinone</keyword>
<keyword evidence="4" id="KW-1133">Transmembrane helix</keyword>
<dbReference type="EC" id="7.1.1.-" evidence="4"/>
<protein>
    <recommendedName>
        <fullName evidence="2 4">NADH-quinone oxidoreductase subunit J</fullName>
        <ecNumber evidence="4">7.1.1.-</ecNumber>
    </recommendedName>
</protein>
<evidence type="ECO:0000256" key="5">
    <source>
        <dbReference type="SAM" id="MobiDB-lite"/>
    </source>
</evidence>
<feature type="transmembrane region" description="Helical" evidence="4">
    <location>
        <begin position="6"/>
        <end position="22"/>
    </location>
</feature>
<dbReference type="NCBIfam" id="NF005162">
    <property type="entry name" value="PRK06638.1-1"/>
    <property type="match status" value="1"/>
</dbReference>
<comment type="function">
    <text evidence="4">NDH-1 shuttles electrons from NADH, via FMN and iron-sulfur (Fe-S) centers, to quinones in the respiratory chain. Couples the redox reaction to proton translocation (for every two electrons transferred, four hydrogen ions are translocated across the cytoplasmic membrane), and thus conserves the redox energy in a proton gradient.</text>
</comment>
<dbReference type="InterPro" id="IPR001457">
    <property type="entry name" value="NADH_UbQ/plastoQ_OxRdtase_su6"/>
</dbReference>
<comment type="subcellular location">
    <subcellularLocation>
        <location evidence="4">Cell membrane</location>
        <topology evidence="4">Multi-pass membrane protein</topology>
    </subcellularLocation>
</comment>
<evidence type="ECO:0000313" key="6">
    <source>
        <dbReference type="EMBL" id="TLM79674.1"/>
    </source>
</evidence>